<dbReference type="Proteomes" id="UP000054166">
    <property type="component" value="Unassembled WGS sequence"/>
</dbReference>
<keyword evidence="2" id="KW-1185">Reference proteome</keyword>
<evidence type="ECO:0000313" key="1">
    <source>
        <dbReference type="EMBL" id="KIM85295.1"/>
    </source>
</evidence>
<accession>A0A0C3FMH6</accession>
<organism evidence="1 2">
    <name type="scientific">Piloderma croceum (strain F 1598)</name>
    <dbReference type="NCBI Taxonomy" id="765440"/>
    <lineage>
        <taxon>Eukaryota</taxon>
        <taxon>Fungi</taxon>
        <taxon>Dikarya</taxon>
        <taxon>Basidiomycota</taxon>
        <taxon>Agaricomycotina</taxon>
        <taxon>Agaricomycetes</taxon>
        <taxon>Agaricomycetidae</taxon>
        <taxon>Atheliales</taxon>
        <taxon>Atheliaceae</taxon>
        <taxon>Piloderma</taxon>
    </lineage>
</organism>
<proteinExistence type="predicted"/>
<dbReference type="InParanoid" id="A0A0C3FMH6"/>
<dbReference type="EMBL" id="KN832985">
    <property type="protein sequence ID" value="KIM85295.1"/>
    <property type="molecule type" value="Genomic_DNA"/>
</dbReference>
<name>A0A0C3FMH6_PILCF</name>
<dbReference type="AlphaFoldDB" id="A0A0C3FMH6"/>
<gene>
    <name evidence="1" type="ORF">PILCRDRAFT_817295</name>
</gene>
<protein>
    <submittedName>
        <fullName evidence="1">Uncharacterized protein</fullName>
    </submittedName>
</protein>
<sequence length="58" mass="6910">MNSGRATTRSRIGLDDFECRGMILKISGKVLWNNYFRYLYHKRALSWLCHEREATSEQ</sequence>
<dbReference type="HOGENOM" id="CLU_2979892_0_0_1"/>
<reference evidence="1 2" key="1">
    <citation type="submission" date="2014-04" db="EMBL/GenBank/DDBJ databases">
        <authorList>
            <consortium name="DOE Joint Genome Institute"/>
            <person name="Kuo A."/>
            <person name="Tarkka M."/>
            <person name="Buscot F."/>
            <person name="Kohler A."/>
            <person name="Nagy L.G."/>
            <person name="Floudas D."/>
            <person name="Copeland A."/>
            <person name="Barry K.W."/>
            <person name="Cichocki N."/>
            <person name="Veneault-Fourrey C."/>
            <person name="LaButti K."/>
            <person name="Lindquist E.A."/>
            <person name="Lipzen A."/>
            <person name="Lundell T."/>
            <person name="Morin E."/>
            <person name="Murat C."/>
            <person name="Sun H."/>
            <person name="Tunlid A."/>
            <person name="Henrissat B."/>
            <person name="Grigoriev I.V."/>
            <person name="Hibbett D.S."/>
            <person name="Martin F."/>
            <person name="Nordberg H.P."/>
            <person name="Cantor M.N."/>
            <person name="Hua S.X."/>
        </authorList>
    </citation>
    <scope>NUCLEOTIDE SEQUENCE [LARGE SCALE GENOMIC DNA]</scope>
    <source>
        <strain evidence="1 2">F 1598</strain>
    </source>
</reference>
<reference evidence="2" key="2">
    <citation type="submission" date="2015-01" db="EMBL/GenBank/DDBJ databases">
        <title>Evolutionary Origins and Diversification of the Mycorrhizal Mutualists.</title>
        <authorList>
            <consortium name="DOE Joint Genome Institute"/>
            <consortium name="Mycorrhizal Genomics Consortium"/>
            <person name="Kohler A."/>
            <person name="Kuo A."/>
            <person name="Nagy L.G."/>
            <person name="Floudas D."/>
            <person name="Copeland A."/>
            <person name="Barry K.W."/>
            <person name="Cichocki N."/>
            <person name="Veneault-Fourrey C."/>
            <person name="LaButti K."/>
            <person name="Lindquist E.A."/>
            <person name="Lipzen A."/>
            <person name="Lundell T."/>
            <person name="Morin E."/>
            <person name="Murat C."/>
            <person name="Riley R."/>
            <person name="Ohm R."/>
            <person name="Sun H."/>
            <person name="Tunlid A."/>
            <person name="Henrissat B."/>
            <person name="Grigoriev I.V."/>
            <person name="Hibbett D.S."/>
            <person name="Martin F."/>
        </authorList>
    </citation>
    <scope>NUCLEOTIDE SEQUENCE [LARGE SCALE GENOMIC DNA]</scope>
    <source>
        <strain evidence="2">F 1598</strain>
    </source>
</reference>
<evidence type="ECO:0000313" key="2">
    <source>
        <dbReference type="Proteomes" id="UP000054166"/>
    </source>
</evidence>